<sequence length="311" mass="35072">MPFTLTLLGTDTQFTPEHLENAYEKAETLSYISTLINKESTMPTDDVIRFRNQDVAVIDGPSTLCSEVGDRIARGVAAVLEAISRGETHINIIDHSRGAFESILVAHELERLQNLIKEKRLDSFSPEILNSVCKYTKTAMSRSHKGVFENLKWDEIIEHIDDVKISMLNIDPVPGGNYVGVTHVLSLAWRDPRFYEVPKIVKEYEQVVYENERTRCFKPIVPKCFSPETKFKLQSLPGHHGTGSGNLLAQQRGNNPSEKSTAHVQELALVKLIDFLKRNGVNITPRAQKDDPFAELMSALFEKSFFLGEND</sequence>
<gene>
    <name evidence="1" type="ORF">Lsai_0380</name>
</gene>
<dbReference type="AlphaFoldDB" id="A0A0W0YS70"/>
<accession>A0A0W0YS70</accession>
<name>A0A0W0YS70_9GAMM</name>
<proteinExistence type="predicted"/>
<dbReference type="EMBL" id="LNYV01000004">
    <property type="protein sequence ID" value="KTD59736.1"/>
    <property type="molecule type" value="Genomic_DNA"/>
</dbReference>
<evidence type="ECO:0000313" key="2">
    <source>
        <dbReference type="Proteomes" id="UP000054621"/>
    </source>
</evidence>
<comment type="caution">
    <text evidence="1">The sequence shown here is derived from an EMBL/GenBank/DDBJ whole genome shotgun (WGS) entry which is preliminary data.</text>
</comment>
<dbReference type="RefSeq" id="WP_232002690.1">
    <property type="nucleotide sequence ID" value="NZ_CAAAJE010000003.1"/>
</dbReference>
<dbReference type="eggNOG" id="ENOG502Z8Y2">
    <property type="taxonomic scope" value="Bacteria"/>
</dbReference>
<dbReference type="Proteomes" id="UP000054621">
    <property type="component" value="Unassembled WGS sequence"/>
</dbReference>
<protein>
    <submittedName>
        <fullName evidence="1">Uncharacterized protein</fullName>
    </submittedName>
</protein>
<organism evidence="1 2">
    <name type="scientific">Legionella sainthelensi</name>
    <dbReference type="NCBI Taxonomy" id="28087"/>
    <lineage>
        <taxon>Bacteria</taxon>
        <taxon>Pseudomonadati</taxon>
        <taxon>Pseudomonadota</taxon>
        <taxon>Gammaproteobacteria</taxon>
        <taxon>Legionellales</taxon>
        <taxon>Legionellaceae</taxon>
        <taxon>Legionella</taxon>
    </lineage>
</organism>
<dbReference type="PATRIC" id="fig|28087.4.peg.397"/>
<evidence type="ECO:0000313" key="1">
    <source>
        <dbReference type="EMBL" id="KTD59736.1"/>
    </source>
</evidence>
<reference evidence="1 2" key="1">
    <citation type="submission" date="2015-11" db="EMBL/GenBank/DDBJ databases">
        <title>Genomic analysis of 38 Legionella species identifies large and diverse effector repertoires.</title>
        <authorList>
            <person name="Burstein D."/>
            <person name="Amaro F."/>
            <person name="Zusman T."/>
            <person name="Lifshitz Z."/>
            <person name="Cohen O."/>
            <person name="Gilbert J.A."/>
            <person name="Pupko T."/>
            <person name="Shuman H.A."/>
            <person name="Segal G."/>
        </authorList>
    </citation>
    <scope>NUCLEOTIDE SEQUENCE [LARGE SCALE GENOMIC DNA]</scope>
    <source>
        <strain evidence="1 2">Mt.St.Helens-4</strain>
    </source>
</reference>